<dbReference type="Proteomes" id="UP000003448">
    <property type="component" value="Unassembled WGS sequence"/>
</dbReference>
<gene>
    <name evidence="1" type="ORF">MILUP08_41379</name>
</gene>
<accession>I0KY18</accession>
<name>I0KY18_9ACTN</name>
<keyword evidence="2" id="KW-1185">Reference proteome</keyword>
<organism evidence="1 2">
    <name type="scientific">Micromonospora lupini str. Lupac 08</name>
    <dbReference type="NCBI Taxonomy" id="1150864"/>
    <lineage>
        <taxon>Bacteria</taxon>
        <taxon>Bacillati</taxon>
        <taxon>Actinomycetota</taxon>
        <taxon>Actinomycetes</taxon>
        <taxon>Micromonosporales</taxon>
        <taxon>Micromonosporaceae</taxon>
        <taxon>Micromonospora</taxon>
    </lineage>
</organism>
<sequence length="677" mass="73444">MSVTAAPVVTCPDCDGMTFTLDPCRCTTYGDRFLADADVPAPRREAYRECEQCRGAGRVAYPCHRCARRGRRRAQLVVTVANLDTGAVASHQVVPGGLDPHRDPAGRWVVDLAPRVRELAATVGTVMDDTDVPLLWLDRQWRPDLPAALRHELEAHAILRADHAPWRLVPGRSSAAPAVDPAARLARLCALADLLLLDLVVEARRQGAGFGWAVRYEVPGSPVPPGSPGGWQDLPEALTWTDVGDALTGLAERGLAVPARLLRPGSPRPPVAPTVDVDQLERRILADSVDATHGDELPGAQALWRDGRWWHTTLRPGVPVEILAEQPTGQVVRRVRVPLTRGYEPPDPCWLGAPVDWRPCPDCRPHDRLRTCDCRLGDRPAEPDCPHCCGAGLRPSALRCFTCGGTHRLHQTLLVTVTDLRHRVLHLTWRAGTPEVAPLVATQPNGRPVVQLPDRYRLGSWSAVLGARPEDLRDADGGLDVDRDLRDGYVTVPWAGADPVGEHVRSAGRGTAAGRLIVVAAPPDAPPLAELLRLALGLDLALVVAVRDLRHHSCDPLLADGLRWSVEVQPRDAPVRPDDLPYRPSLAAALAWCRECLTDAVAGAAPTDPAVPIPVPWSGPRDLVADPQPDLLRLAARHAGQAVTVRFTRAGCAVHRHDDDGVRLLAHATDLRQLRVL</sequence>
<evidence type="ECO:0000313" key="1">
    <source>
        <dbReference type="EMBL" id="CCH16465.1"/>
    </source>
</evidence>
<reference evidence="2" key="1">
    <citation type="journal article" date="2012" name="J. Bacteriol.">
        <title>Genome Sequence of Micromonospora lupini Lupac 08, Isolated from Root Nodules of Lupinus angustifolius.</title>
        <authorList>
            <person name="Alonso-Vega P."/>
            <person name="Normand P."/>
            <person name="Bacigalupe R."/>
            <person name="Pujic P."/>
            <person name="Lajus A."/>
            <person name="Vallenet D."/>
            <person name="Carro L."/>
            <person name="Coll P."/>
            <person name="Trujillo M.E."/>
        </authorList>
    </citation>
    <scope>NUCLEOTIDE SEQUENCE [LARGE SCALE GENOMIC DNA]</scope>
    <source>
        <strain evidence="2">Lupac 08</strain>
    </source>
</reference>
<dbReference type="EMBL" id="CAIE01000014">
    <property type="protein sequence ID" value="CCH16465.1"/>
    <property type="molecule type" value="Genomic_DNA"/>
</dbReference>
<dbReference type="RefSeq" id="WP_007456352.1">
    <property type="nucleotide sequence ID" value="NZ_HF570108.1"/>
</dbReference>
<dbReference type="eggNOG" id="ENOG5031ZZ0">
    <property type="taxonomic scope" value="Bacteria"/>
</dbReference>
<dbReference type="AlphaFoldDB" id="I0KY18"/>
<dbReference type="STRING" id="1150864.MILUP08_41379"/>
<evidence type="ECO:0000313" key="2">
    <source>
        <dbReference type="Proteomes" id="UP000003448"/>
    </source>
</evidence>
<proteinExistence type="predicted"/>
<comment type="caution">
    <text evidence="1">The sequence shown here is derived from an EMBL/GenBank/DDBJ whole genome shotgun (WGS) entry which is preliminary data.</text>
</comment>
<protein>
    <submittedName>
        <fullName evidence="1">Uncharacterized protein</fullName>
    </submittedName>
</protein>